<protein>
    <submittedName>
        <fullName evidence="1">Retrotransposon protein-like</fullName>
    </submittedName>
</protein>
<dbReference type="AlphaFoldDB" id="A0A679BDS1"/>
<sequence>MVDLKSTDVNPENIIPITMDKLIPEERAEFEEMMNKLQSQFLHSFVQTRLGTVVIQRYKLALPSNDDPESSSGVLVNTLTNMIKYVVDGTISEHQAKGPIFLP</sequence>
<evidence type="ECO:0000313" key="1">
    <source>
        <dbReference type="EMBL" id="BBF89506.1"/>
    </source>
</evidence>
<reference evidence="1" key="1">
    <citation type="submission" date="2018-08" db="EMBL/GenBank/DDBJ databases">
        <title>Oryza glaberrima genomic DNA, chromosome 11, BAC clone:Ogla0116K10.</title>
        <authorList>
            <person name="Wu J."/>
            <person name="Kanamori H."/>
        </authorList>
    </citation>
    <scope>NUCLEOTIDE SEQUENCE</scope>
    <source>
        <strain evidence="1">IRGC104038</strain>
    </source>
</reference>
<name>A0A679BDS1_ORYGL</name>
<accession>A0A679BDS1</accession>
<dbReference type="EMBL" id="AP018861">
    <property type="protein sequence ID" value="BBF89506.1"/>
    <property type="molecule type" value="Genomic_DNA"/>
</dbReference>
<proteinExistence type="predicted"/>
<gene>
    <name evidence="1" type="primary">Ogla0116K10.44</name>
</gene>
<organism evidence="1">
    <name type="scientific">Oryza glaberrima</name>
    <name type="common">African rice</name>
    <dbReference type="NCBI Taxonomy" id="4538"/>
    <lineage>
        <taxon>Eukaryota</taxon>
        <taxon>Viridiplantae</taxon>
        <taxon>Streptophyta</taxon>
        <taxon>Embryophyta</taxon>
        <taxon>Tracheophyta</taxon>
        <taxon>Spermatophyta</taxon>
        <taxon>Magnoliopsida</taxon>
        <taxon>Liliopsida</taxon>
        <taxon>Poales</taxon>
        <taxon>Poaceae</taxon>
        <taxon>BOP clade</taxon>
        <taxon>Oryzoideae</taxon>
        <taxon>Oryzeae</taxon>
        <taxon>Oryzinae</taxon>
        <taxon>Oryza</taxon>
    </lineage>
</organism>